<organism evidence="2 3">
    <name type="scientific">Pontibacter amylolyticus</name>
    <dbReference type="NCBI Taxonomy" id="1424080"/>
    <lineage>
        <taxon>Bacteria</taxon>
        <taxon>Pseudomonadati</taxon>
        <taxon>Bacteroidota</taxon>
        <taxon>Cytophagia</taxon>
        <taxon>Cytophagales</taxon>
        <taxon>Hymenobacteraceae</taxon>
        <taxon>Pontibacter</taxon>
    </lineage>
</organism>
<feature type="compositionally biased region" description="Low complexity" evidence="1">
    <location>
        <begin position="148"/>
        <end position="165"/>
    </location>
</feature>
<feature type="compositionally biased region" description="Low complexity" evidence="1">
    <location>
        <begin position="213"/>
        <end position="251"/>
    </location>
</feature>
<evidence type="ECO:0008006" key="4">
    <source>
        <dbReference type="Google" id="ProtNLM"/>
    </source>
</evidence>
<gene>
    <name evidence="2" type="ORF">GCM10011323_28210</name>
</gene>
<feature type="region of interest" description="Disordered" evidence="1">
    <location>
        <begin position="201"/>
        <end position="251"/>
    </location>
</feature>
<dbReference type="EMBL" id="BMFP01000005">
    <property type="protein sequence ID" value="GGG22626.1"/>
    <property type="molecule type" value="Genomic_DNA"/>
</dbReference>
<sequence>MKKVFYSIAIVSAMMFASCSEDRGKTYETADANNDENVNQSHIRGSETAMGNTSDMSNSGDMAANSDVAWRSNATRIAGQMATDMRLDTATQNRVEQVLYERERRLSELQFNYNETNRMGGQVAEDVDNMATTEKKRYDKDGGTMTDTRGNMNTNTQNNTTTASNLDTQREQIMEETDRELQSILSKEQYRQYQEKRANYWGMSNDGTNQLDNSGTNQNQMNNNSQMNNSGTNQNQPGTTTGSGNNMNRNQ</sequence>
<evidence type="ECO:0000256" key="1">
    <source>
        <dbReference type="SAM" id="MobiDB-lite"/>
    </source>
</evidence>
<reference evidence="3" key="1">
    <citation type="journal article" date="2019" name="Int. J. Syst. Evol. Microbiol.">
        <title>The Global Catalogue of Microorganisms (GCM) 10K type strain sequencing project: providing services to taxonomists for standard genome sequencing and annotation.</title>
        <authorList>
            <consortium name="The Broad Institute Genomics Platform"/>
            <consortium name="The Broad Institute Genome Sequencing Center for Infectious Disease"/>
            <person name="Wu L."/>
            <person name="Ma J."/>
        </authorList>
    </citation>
    <scope>NUCLEOTIDE SEQUENCE [LARGE SCALE GENOMIC DNA]</scope>
    <source>
        <strain evidence="3">CGMCC 1.12749</strain>
    </source>
</reference>
<name>A0ABQ1WB43_9BACT</name>
<feature type="compositionally biased region" description="Basic and acidic residues" evidence="1">
    <location>
        <begin position="133"/>
        <end position="142"/>
    </location>
</feature>
<proteinExistence type="predicted"/>
<evidence type="ECO:0000313" key="3">
    <source>
        <dbReference type="Proteomes" id="UP000634043"/>
    </source>
</evidence>
<feature type="region of interest" description="Disordered" evidence="1">
    <location>
        <begin position="133"/>
        <end position="168"/>
    </location>
</feature>
<keyword evidence="3" id="KW-1185">Reference proteome</keyword>
<dbReference type="RefSeq" id="WP_188502158.1">
    <property type="nucleotide sequence ID" value="NZ_BMFP01000005.1"/>
</dbReference>
<dbReference type="Proteomes" id="UP000634043">
    <property type="component" value="Unassembled WGS sequence"/>
</dbReference>
<comment type="caution">
    <text evidence="2">The sequence shown here is derived from an EMBL/GenBank/DDBJ whole genome shotgun (WGS) entry which is preliminary data.</text>
</comment>
<accession>A0ABQ1WB43</accession>
<evidence type="ECO:0000313" key="2">
    <source>
        <dbReference type="EMBL" id="GGG22626.1"/>
    </source>
</evidence>
<protein>
    <recommendedName>
        <fullName evidence="4">Lipoprotein</fullName>
    </recommendedName>
</protein>
<dbReference type="PROSITE" id="PS51257">
    <property type="entry name" value="PROKAR_LIPOPROTEIN"/>
    <property type="match status" value="1"/>
</dbReference>